<dbReference type="Proteomes" id="UP000824041">
    <property type="component" value="Unassembled WGS sequence"/>
</dbReference>
<comment type="catalytic activity">
    <reaction evidence="1">
        <text>2-dehydro-3-deoxy-6-phospho-D-gluconate = D-glyceraldehyde 3-phosphate + pyruvate</text>
        <dbReference type="Rhea" id="RHEA:17089"/>
        <dbReference type="ChEBI" id="CHEBI:15361"/>
        <dbReference type="ChEBI" id="CHEBI:57569"/>
        <dbReference type="ChEBI" id="CHEBI:59776"/>
        <dbReference type="EC" id="4.1.2.14"/>
    </reaction>
</comment>
<protein>
    <recommendedName>
        <fullName evidence="5">2-dehydro-3-deoxy-phosphogluconate aldolase</fullName>
        <ecNumber evidence="5">4.1.2.14</ecNumber>
    </recommendedName>
</protein>
<keyword evidence="8" id="KW-0119">Carbohydrate metabolism</keyword>
<dbReference type="InterPro" id="IPR031337">
    <property type="entry name" value="KDPG/KHG_AS_1"/>
</dbReference>
<dbReference type="GO" id="GO:0008675">
    <property type="term" value="F:2-dehydro-3-deoxy-phosphogluconate aldolase activity"/>
    <property type="evidence" value="ECO:0007669"/>
    <property type="project" value="UniProtKB-EC"/>
</dbReference>
<dbReference type="Gene3D" id="3.20.20.70">
    <property type="entry name" value="Aldolase class I"/>
    <property type="match status" value="1"/>
</dbReference>
<dbReference type="PROSITE" id="PS00159">
    <property type="entry name" value="ALDOLASE_KDPG_KHG_1"/>
    <property type="match status" value="1"/>
</dbReference>
<evidence type="ECO:0000256" key="3">
    <source>
        <dbReference type="ARBA" id="ARBA00006906"/>
    </source>
</evidence>
<comment type="similarity">
    <text evidence="3">Belongs to the KHG/KDPG aldolase family.</text>
</comment>
<comment type="pathway">
    <text evidence="2">Carbohydrate acid metabolism; 2-dehydro-3-deoxy-D-gluconate degradation; D-glyceraldehyde 3-phosphate and pyruvate from 2-dehydro-3-deoxy-D-gluconate: step 2/2.</text>
</comment>
<dbReference type="InterPro" id="IPR031338">
    <property type="entry name" value="KDPG/KHG_AS_2"/>
</dbReference>
<evidence type="ECO:0000256" key="8">
    <source>
        <dbReference type="ARBA" id="ARBA00023277"/>
    </source>
</evidence>
<evidence type="ECO:0000256" key="5">
    <source>
        <dbReference type="ARBA" id="ARBA00013063"/>
    </source>
</evidence>
<dbReference type="InterPro" id="IPR013785">
    <property type="entry name" value="Aldolase_TIM"/>
</dbReference>
<keyword evidence="7" id="KW-0704">Schiff base</keyword>
<gene>
    <name evidence="9" type="ORF">IAA21_06050</name>
</gene>
<evidence type="ECO:0000256" key="1">
    <source>
        <dbReference type="ARBA" id="ARBA00000654"/>
    </source>
</evidence>
<dbReference type="NCBIfam" id="TIGR01182">
    <property type="entry name" value="eda"/>
    <property type="match status" value="1"/>
</dbReference>
<organism evidence="9 10">
    <name type="scientific">Candidatus Blautia faecigallinarum</name>
    <dbReference type="NCBI Taxonomy" id="2838488"/>
    <lineage>
        <taxon>Bacteria</taxon>
        <taxon>Bacillati</taxon>
        <taxon>Bacillota</taxon>
        <taxon>Clostridia</taxon>
        <taxon>Lachnospirales</taxon>
        <taxon>Lachnospiraceae</taxon>
        <taxon>Blautia</taxon>
    </lineage>
</organism>
<name>A0A9D2DSK0_9FIRM</name>
<evidence type="ECO:0000256" key="2">
    <source>
        <dbReference type="ARBA" id="ARBA00004736"/>
    </source>
</evidence>
<comment type="caution">
    <text evidence="9">The sequence shown here is derived from an EMBL/GenBank/DDBJ whole genome shotgun (WGS) entry which is preliminary data.</text>
</comment>
<dbReference type="PROSITE" id="PS00160">
    <property type="entry name" value="ALDOLASE_KDPG_KHG_2"/>
    <property type="match status" value="1"/>
</dbReference>
<dbReference type="Pfam" id="PF01081">
    <property type="entry name" value="Aldolase"/>
    <property type="match status" value="1"/>
</dbReference>
<sequence>METIKKIFSHLGVIPVVVINDPKDALPLAEALIEGGLPCAEVTLRTEAAEASIRLISQTYPDMLVGAGTVLTLDQVKRTAAAGAKFIVSPGFDPEIVDYCISEQIPVFPGCMTSSEIIQAVKRGLTAVKFFPAQPAGGPAMLKALSAPFPGLSFMPTGGIGPDNLADYLSLKPVLCCGGSWMVKQSLIQAGEFSKIASLAREARELVLQIRK</sequence>
<dbReference type="EC" id="4.1.2.14" evidence="5"/>
<dbReference type="PANTHER" id="PTHR30246">
    <property type="entry name" value="2-KETO-3-DEOXY-6-PHOSPHOGLUCONATE ALDOLASE"/>
    <property type="match status" value="1"/>
</dbReference>
<dbReference type="PANTHER" id="PTHR30246:SF1">
    <property type="entry name" value="2-DEHYDRO-3-DEOXY-6-PHOSPHOGALACTONATE ALDOLASE-RELATED"/>
    <property type="match status" value="1"/>
</dbReference>
<dbReference type="AlphaFoldDB" id="A0A9D2DSK0"/>
<evidence type="ECO:0000313" key="10">
    <source>
        <dbReference type="Proteomes" id="UP000824041"/>
    </source>
</evidence>
<evidence type="ECO:0000256" key="6">
    <source>
        <dbReference type="ARBA" id="ARBA00023239"/>
    </source>
</evidence>
<dbReference type="NCBIfam" id="NF004325">
    <property type="entry name" value="PRK05718.1"/>
    <property type="match status" value="1"/>
</dbReference>
<evidence type="ECO:0000313" key="9">
    <source>
        <dbReference type="EMBL" id="HIZ22346.1"/>
    </source>
</evidence>
<evidence type="ECO:0000256" key="7">
    <source>
        <dbReference type="ARBA" id="ARBA00023270"/>
    </source>
</evidence>
<comment type="subunit">
    <text evidence="4">Homotrimer.</text>
</comment>
<reference evidence="9" key="1">
    <citation type="journal article" date="2021" name="PeerJ">
        <title>Extensive microbial diversity within the chicken gut microbiome revealed by metagenomics and culture.</title>
        <authorList>
            <person name="Gilroy R."/>
            <person name="Ravi A."/>
            <person name="Getino M."/>
            <person name="Pursley I."/>
            <person name="Horton D.L."/>
            <person name="Alikhan N.F."/>
            <person name="Baker D."/>
            <person name="Gharbi K."/>
            <person name="Hall N."/>
            <person name="Watson M."/>
            <person name="Adriaenssens E.M."/>
            <person name="Foster-Nyarko E."/>
            <person name="Jarju S."/>
            <person name="Secka A."/>
            <person name="Antonio M."/>
            <person name="Oren A."/>
            <person name="Chaudhuri R.R."/>
            <person name="La Ragione R."/>
            <person name="Hildebrand F."/>
            <person name="Pallen M.J."/>
        </authorList>
    </citation>
    <scope>NUCLEOTIDE SEQUENCE</scope>
    <source>
        <strain evidence="9">14324</strain>
    </source>
</reference>
<proteinExistence type="inferred from homology"/>
<keyword evidence="6" id="KW-0456">Lyase</keyword>
<reference evidence="9" key="2">
    <citation type="submission" date="2021-04" db="EMBL/GenBank/DDBJ databases">
        <authorList>
            <person name="Gilroy R."/>
        </authorList>
    </citation>
    <scope>NUCLEOTIDE SEQUENCE</scope>
    <source>
        <strain evidence="9">14324</strain>
    </source>
</reference>
<dbReference type="CDD" id="cd00452">
    <property type="entry name" value="KDPG_aldolase"/>
    <property type="match status" value="1"/>
</dbReference>
<dbReference type="EMBL" id="DXBU01000088">
    <property type="protein sequence ID" value="HIZ22346.1"/>
    <property type="molecule type" value="Genomic_DNA"/>
</dbReference>
<accession>A0A9D2DSK0</accession>
<dbReference type="SUPFAM" id="SSF51569">
    <property type="entry name" value="Aldolase"/>
    <property type="match status" value="1"/>
</dbReference>
<evidence type="ECO:0000256" key="4">
    <source>
        <dbReference type="ARBA" id="ARBA00011233"/>
    </source>
</evidence>
<dbReference type="InterPro" id="IPR000887">
    <property type="entry name" value="Aldlse_KDPG_KHG"/>
</dbReference>